<dbReference type="InterPro" id="IPR029069">
    <property type="entry name" value="HotDog_dom_sf"/>
</dbReference>
<name>A0AA35XTU6_METCP</name>
<sequence length="101" mass="10766">MSVVGGTVGFRMADDHPACDGHFPGFPVVPGAVLLDEILSRLESALAIDLCDRRLAVAKFLAPLAPGAEVSLDYRLDERGAVRFSLTRDGRTIASGTLDLR</sequence>
<dbReference type="RefSeq" id="WP_050738170.1">
    <property type="nucleotide sequence ID" value="NZ_CP079096.1"/>
</dbReference>
<gene>
    <name evidence="2" type="ORF">MCNOR_0390</name>
</gene>
<feature type="domain" description="ApeI dehydratase-like" evidence="1">
    <location>
        <begin position="9"/>
        <end position="96"/>
    </location>
</feature>
<dbReference type="Gene3D" id="3.10.129.10">
    <property type="entry name" value="Hotdog Thioesterase"/>
    <property type="match status" value="1"/>
</dbReference>
<dbReference type="GeneID" id="88225361"/>
<reference evidence="2" key="1">
    <citation type="submission" date="2023-03" db="EMBL/GenBank/DDBJ databases">
        <authorList>
            <person name="Pearce D."/>
        </authorList>
    </citation>
    <scope>NUCLEOTIDE SEQUENCE</scope>
    <source>
        <strain evidence="2">Mc</strain>
    </source>
</reference>
<organism evidence="2 3">
    <name type="scientific">Methylococcus capsulatus</name>
    <dbReference type="NCBI Taxonomy" id="414"/>
    <lineage>
        <taxon>Bacteria</taxon>
        <taxon>Pseudomonadati</taxon>
        <taxon>Pseudomonadota</taxon>
        <taxon>Gammaproteobacteria</taxon>
        <taxon>Methylococcales</taxon>
        <taxon>Methylococcaceae</taxon>
        <taxon>Methylococcus</taxon>
    </lineage>
</organism>
<protein>
    <recommendedName>
        <fullName evidence="1">ApeI dehydratase-like domain-containing protein</fullName>
    </recommendedName>
</protein>
<dbReference type="SUPFAM" id="SSF54637">
    <property type="entry name" value="Thioesterase/thiol ester dehydrase-isomerase"/>
    <property type="match status" value="1"/>
</dbReference>
<proteinExistence type="predicted"/>
<dbReference type="InterPro" id="IPR054545">
    <property type="entry name" value="ApeI-like"/>
</dbReference>
<accession>A0AA35XTU6</accession>
<evidence type="ECO:0000259" key="1">
    <source>
        <dbReference type="Pfam" id="PF22818"/>
    </source>
</evidence>
<dbReference type="EMBL" id="OX458332">
    <property type="protein sequence ID" value="CAI8737020.1"/>
    <property type="molecule type" value="Genomic_DNA"/>
</dbReference>
<evidence type="ECO:0000313" key="3">
    <source>
        <dbReference type="Proteomes" id="UP001158598"/>
    </source>
</evidence>
<dbReference type="Proteomes" id="UP001158598">
    <property type="component" value="Chromosome"/>
</dbReference>
<dbReference type="AlphaFoldDB" id="A0AA35XTU6"/>
<evidence type="ECO:0000313" key="2">
    <source>
        <dbReference type="EMBL" id="CAI8737020.1"/>
    </source>
</evidence>
<dbReference type="Pfam" id="PF22818">
    <property type="entry name" value="ApeI-like"/>
    <property type="match status" value="1"/>
</dbReference>